<dbReference type="RefSeq" id="WP_052515427.1">
    <property type="nucleotide sequence ID" value="NZ_AZAC01000037.1"/>
</dbReference>
<evidence type="ECO:0000313" key="8">
    <source>
        <dbReference type="Proteomes" id="UP000032233"/>
    </source>
</evidence>
<protein>
    <recommendedName>
        <fullName evidence="9">MFS transporter</fullName>
    </recommendedName>
</protein>
<gene>
    <name evidence="7" type="ORF">X474_21700</name>
</gene>
<feature type="transmembrane region" description="Helical" evidence="6">
    <location>
        <begin position="180"/>
        <end position="200"/>
    </location>
</feature>
<feature type="transmembrane region" description="Helical" evidence="6">
    <location>
        <begin position="58"/>
        <end position="80"/>
    </location>
</feature>
<feature type="transmembrane region" description="Helical" evidence="6">
    <location>
        <begin position="329"/>
        <end position="350"/>
    </location>
</feature>
<dbReference type="InParanoid" id="A0A0D2HN17"/>
<sequence length="419" mass="46293">MRWLDRGKKLRVNRPLLIKKSVLLAVMYTSQSLPLGFTWVALPIIMRRNGYDLQSIGMLALLYLPWAGKFIYASVLDRYYFSSMGKRRSWILPLQGLASVLLFLLAICPNTAGGMLPALVLIFTLNLVVATCDIAVAGYAADMLEPEDMHLGGMIQTFFALLGTMLGGGVLFMAYDLLGWQNSFLLLGILALALSLPVLFHTERDLLAKARQKTQTLRHKPSLFNFATRPETKWFLFFMFWMAIVSMGGSQLFPPMMNDLGLSPAQIGSIMFWWAHPAGLAGSFIGGPLMRYLGVRNLVRAASAAAIILCWQIALVAKGHSIDQSLAAVLLMGQHLMQGIIMTCMHTLMIRLSAGPQAATNHGFLCGFNHVVMLTQAPLEGWIGNMFGYAGLYATLSFVLLFSLFAADWTLKARLRSLS</sequence>
<feature type="transmembrane region" description="Helical" evidence="6">
    <location>
        <begin position="153"/>
        <end position="174"/>
    </location>
</feature>
<keyword evidence="2" id="KW-0813">Transport</keyword>
<dbReference type="InterPro" id="IPR004752">
    <property type="entry name" value="AmpG_permease/AT-1"/>
</dbReference>
<feature type="transmembrane region" description="Helical" evidence="6">
    <location>
        <begin position="92"/>
        <end position="112"/>
    </location>
</feature>
<keyword evidence="5 6" id="KW-0472">Membrane</keyword>
<proteinExistence type="predicted"/>
<reference evidence="7 8" key="1">
    <citation type="submission" date="2013-11" db="EMBL/GenBank/DDBJ databases">
        <title>Metagenomic analysis of a methanogenic consortium involved in long chain n-alkane degradation.</title>
        <authorList>
            <person name="Davidova I.A."/>
            <person name="Callaghan A.V."/>
            <person name="Wawrik B."/>
            <person name="Pruitt S."/>
            <person name="Marks C."/>
            <person name="Duncan K.E."/>
            <person name="Suflita J.M."/>
        </authorList>
    </citation>
    <scope>NUCLEOTIDE SEQUENCE [LARGE SCALE GENOMIC DNA]</scope>
    <source>
        <strain evidence="7 8">SPR</strain>
    </source>
</reference>
<dbReference type="PANTHER" id="PTHR12778">
    <property type="entry name" value="SOLUTE CARRIER FAMILY 33 ACETYL-COA TRANSPORTER -RELATED"/>
    <property type="match status" value="1"/>
</dbReference>
<accession>A0A0D2HN17</accession>
<evidence type="ECO:0000256" key="3">
    <source>
        <dbReference type="ARBA" id="ARBA00022692"/>
    </source>
</evidence>
<feature type="transmembrane region" description="Helical" evidence="6">
    <location>
        <begin position="21"/>
        <end position="46"/>
    </location>
</feature>
<evidence type="ECO:0008006" key="9">
    <source>
        <dbReference type="Google" id="ProtNLM"/>
    </source>
</evidence>
<dbReference type="Proteomes" id="UP000032233">
    <property type="component" value="Unassembled WGS sequence"/>
</dbReference>
<evidence type="ECO:0000256" key="2">
    <source>
        <dbReference type="ARBA" id="ARBA00022448"/>
    </source>
</evidence>
<evidence type="ECO:0000256" key="5">
    <source>
        <dbReference type="ARBA" id="ARBA00023136"/>
    </source>
</evidence>
<feature type="transmembrane region" description="Helical" evidence="6">
    <location>
        <begin position="265"/>
        <end position="286"/>
    </location>
</feature>
<evidence type="ECO:0000256" key="6">
    <source>
        <dbReference type="SAM" id="Phobius"/>
    </source>
</evidence>
<dbReference type="SUPFAM" id="SSF103473">
    <property type="entry name" value="MFS general substrate transporter"/>
    <property type="match status" value="1"/>
</dbReference>
<evidence type="ECO:0000256" key="1">
    <source>
        <dbReference type="ARBA" id="ARBA00004141"/>
    </source>
</evidence>
<dbReference type="STRING" id="1429043.X474_21700"/>
<dbReference type="PANTHER" id="PTHR12778:SF10">
    <property type="entry name" value="MAJOR FACILITATOR SUPERFAMILY DOMAIN-CONTAINING PROTEIN 3"/>
    <property type="match status" value="1"/>
</dbReference>
<comment type="caution">
    <text evidence="7">The sequence shown here is derived from an EMBL/GenBank/DDBJ whole genome shotgun (WGS) entry which is preliminary data.</text>
</comment>
<feature type="transmembrane region" description="Helical" evidence="6">
    <location>
        <begin position="118"/>
        <end position="141"/>
    </location>
</feature>
<dbReference type="GO" id="GO:0022857">
    <property type="term" value="F:transmembrane transporter activity"/>
    <property type="evidence" value="ECO:0007669"/>
    <property type="project" value="InterPro"/>
</dbReference>
<dbReference type="EMBL" id="AZAC01000037">
    <property type="protein sequence ID" value="KIX11948.1"/>
    <property type="molecule type" value="Genomic_DNA"/>
</dbReference>
<evidence type="ECO:0000313" key="7">
    <source>
        <dbReference type="EMBL" id="KIX11948.1"/>
    </source>
</evidence>
<keyword evidence="3 6" id="KW-0812">Transmembrane</keyword>
<name>A0A0D2HN17_9BACT</name>
<feature type="transmembrane region" description="Helical" evidence="6">
    <location>
        <begin position="234"/>
        <end position="253"/>
    </location>
</feature>
<feature type="transmembrane region" description="Helical" evidence="6">
    <location>
        <begin position="391"/>
        <end position="411"/>
    </location>
</feature>
<dbReference type="AlphaFoldDB" id="A0A0D2HN17"/>
<dbReference type="GO" id="GO:0016020">
    <property type="term" value="C:membrane"/>
    <property type="evidence" value="ECO:0007669"/>
    <property type="project" value="UniProtKB-SubCell"/>
</dbReference>
<dbReference type="InterPro" id="IPR011701">
    <property type="entry name" value="MFS"/>
</dbReference>
<dbReference type="Pfam" id="PF07690">
    <property type="entry name" value="MFS_1"/>
    <property type="match status" value="1"/>
</dbReference>
<keyword evidence="8" id="KW-1185">Reference proteome</keyword>
<organism evidence="7 8">
    <name type="scientific">Dethiosulfatarculus sandiegensis</name>
    <dbReference type="NCBI Taxonomy" id="1429043"/>
    <lineage>
        <taxon>Bacteria</taxon>
        <taxon>Pseudomonadati</taxon>
        <taxon>Thermodesulfobacteriota</taxon>
        <taxon>Desulfarculia</taxon>
        <taxon>Desulfarculales</taxon>
        <taxon>Desulfarculaceae</taxon>
        <taxon>Dethiosulfatarculus</taxon>
    </lineage>
</organism>
<dbReference type="Gene3D" id="1.20.1250.20">
    <property type="entry name" value="MFS general substrate transporter like domains"/>
    <property type="match status" value="1"/>
</dbReference>
<comment type="subcellular location">
    <subcellularLocation>
        <location evidence="1">Membrane</location>
        <topology evidence="1">Multi-pass membrane protein</topology>
    </subcellularLocation>
</comment>
<keyword evidence="4 6" id="KW-1133">Transmembrane helix</keyword>
<evidence type="ECO:0000256" key="4">
    <source>
        <dbReference type="ARBA" id="ARBA00022989"/>
    </source>
</evidence>
<dbReference type="InterPro" id="IPR036259">
    <property type="entry name" value="MFS_trans_sf"/>
</dbReference>